<dbReference type="EnsemblMetazoa" id="PPA37323.1">
    <property type="protein sequence ID" value="PPA37323.1"/>
    <property type="gene ID" value="WBGene00275692"/>
</dbReference>
<name>A0A2A6BSV2_PRIPA</name>
<accession>A0A8R1YZK2</accession>
<dbReference type="Gene3D" id="2.60.40.1510">
    <property type="entry name" value="ntegrin, alpha v. Chain A, domain 3"/>
    <property type="match status" value="1"/>
</dbReference>
<dbReference type="AlphaFoldDB" id="A0A2A6BSV2"/>
<dbReference type="Proteomes" id="UP000005239">
    <property type="component" value="Unassembled WGS sequence"/>
</dbReference>
<organism evidence="1 2">
    <name type="scientific">Pristionchus pacificus</name>
    <name type="common">Parasitic nematode worm</name>
    <dbReference type="NCBI Taxonomy" id="54126"/>
    <lineage>
        <taxon>Eukaryota</taxon>
        <taxon>Metazoa</taxon>
        <taxon>Ecdysozoa</taxon>
        <taxon>Nematoda</taxon>
        <taxon>Chromadorea</taxon>
        <taxon>Rhabditida</taxon>
        <taxon>Rhabditina</taxon>
        <taxon>Diplogasteromorpha</taxon>
        <taxon>Diplogasteroidea</taxon>
        <taxon>Neodiplogasteridae</taxon>
        <taxon>Pristionchus</taxon>
    </lineage>
</organism>
<proteinExistence type="predicted"/>
<evidence type="ECO:0000313" key="1">
    <source>
        <dbReference type="EnsemblMetazoa" id="PPA37323.1"/>
    </source>
</evidence>
<protein>
    <submittedName>
        <fullName evidence="1">Uncharacterized protein</fullName>
    </submittedName>
</protein>
<reference evidence="2" key="1">
    <citation type="journal article" date="2008" name="Nat. Genet.">
        <title>The Pristionchus pacificus genome provides a unique perspective on nematode lifestyle and parasitism.</title>
        <authorList>
            <person name="Dieterich C."/>
            <person name="Clifton S.W."/>
            <person name="Schuster L.N."/>
            <person name="Chinwalla A."/>
            <person name="Delehaunty K."/>
            <person name="Dinkelacker I."/>
            <person name="Fulton L."/>
            <person name="Fulton R."/>
            <person name="Godfrey J."/>
            <person name="Minx P."/>
            <person name="Mitreva M."/>
            <person name="Roeseler W."/>
            <person name="Tian H."/>
            <person name="Witte H."/>
            <person name="Yang S.P."/>
            <person name="Wilson R.K."/>
            <person name="Sommer R.J."/>
        </authorList>
    </citation>
    <scope>NUCLEOTIDE SEQUENCE [LARGE SCALE GENOMIC DNA]</scope>
    <source>
        <strain evidence="2">PS312</strain>
    </source>
</reference>
<reference evidence="1" key="2">
    <citation type="submission" date="2022-06" db="UniProtKB">
        <authorList>
            <consortium name="EnsemblMetazoa"/>
        </authorList>
    </citation>
    <scope>IDENTIFICATION</scope>
    <source>
        <strain evidence="1">PS312</strain>
    </source>
</reference>
<accession>A0A2A6BSV2</accession>
<evidence type="ECO:0000313" key="2">
    <source>
        <dbReference type="Proteomes" id="UP000005239"/>
    </source>
</evidence>
<keyword evidence="2" id="KW-1185">Reference proteome</keyword>
<gene>
    <name evidence="1" type="primary">WBGene00275692</name>
</gene>
<sequence length="104" mass="11481">MQTLPYTILAAVVLLCLQAVASKPHTHHHGTRSPLCNFNGHEEGGDCVCHSGTSGERCEQLNTTVCGPDGKCPSNQYCLYKNIDCLYREDCKDKRGWCLPLDNV</sequence>